<protein>
    <recommendedName>
        <fullName evidence="14">Sde2 N-terminal ubiquitin domain-containing protein</fullName>
    </recommendedName>
</protein>
<dbReference type="InterPro" id="IPR053822">
    <property type="entry name" value="SDE2-like_dom"/>
</dbReference>
<evidence type="ECO:0000256" key="2">
    <source>
        <dbReference type="ARBA" id="ARBA00004496"/>
    </source>
</evidence>
<evidence type="ECO:0000256" key="8">
    <source>
        <dbReference type="ARBA" id="ARBA00023306"/>
    </source>
</evidence>
<feature type="compositionally biased region" description="Acidic residues" evidence="9">
    <location>
        <begin position="265"/>
        <end position="281"/>
    </location>
</feature>
<gene>
    <name evidence="12" type="ORF">GOMPHAMPRED_003606</name>
</gene>
<comment type="subcellular location">
    <subcellularLocation>
        <location evidence="2">Cytoplasm</location>
    </subcellularLocation>
    <subcellularLocation>
        <location evidence="1">Nucleus</location>
    </subcellularLocation>
</comment>
<sequence>MESTNDRIINVLVSTFSGLSLPRTLNLAIPASTPLQEVYSTILSRLPTPTNTRYILTSPGHNDISTSPTSPLSTLLSSPTATLLTLRLSIPLCGGKGGFGSQLRAAGGRMAKRRKKDGNENGSSRNLDGRRLRTINEAKALAEYLAIKPDMDKKAKDERRKRWADVVESSERRADEIRNQGRNGKGRVSEQWLEDKEEAAARTREAVLRAMKVGELTEGEDEEDSEEDSEEMEEDGIEEVNEIKAEAGTSGSGSRQPKKQLYVGFDDEDDEFMSDDSENESTSDSKTSVEEGEEDLSATDKRNGKAKDIAKPTN</sequence>
<feature type="region of interest" description="Disordered" evidence="9">
    <location>
        <begin position="152"/>
        <end position="194"/>
    </location>
</feature>
<evidence type="ECO:0000313" key="13">
    <source>
        <dbReference type="Proteomes" id="UP000664169"/>
    </source>
</evidence>
<comment type="caution">
    <text evidence="12">The sequence shown here is derived from an EMBL/GenBank/DDBJ whole genome shotgun (WGS) entry which is preliminary data.</text>
</comment>
<evidence type="ECO:0000256" key="3">
    <source>
        <dbReference type="ARBA" id="ARBA00008726"/>
    </source>
</evidence>
<evidence type="ECO:0000313" key="12">
    <source>
        <dbReference type="EMBL" id="CAF9924365.1"/>
    </source>
</evidence>
<feature type="compositionally biased region" description="Basic and acidic residues" evidence="9">
    <location>
        <begin position="298"/>
        <end position="314"/>
    </location>
</feature>
<organism evidence="12 13">
    <name type="scientific">Gomphillus americanus</name>
    <dbReference type="NCBI Taxonomy" id="1940652"/>
    <lineage>
        <taxon>Eukaryota</taxon>
        <taxon>Fungi</taxon>
        <taxon>Dikarya</taxon>
        <taxon>Ascomycota</taxon>
        <taxon>Pezizomycotina</taxon>
        <taxon>Lecanoromycetes</taxon>
        <taxon>OSLEUM clade</taxon>
        <taxon>Ostropomycetidae</taxon>
        <taxon>Ostropales</taxon>
        <taxon>Graphidaceae</taxon>
        <taxon>Gomphilloideae</taxon>
        <taxon>Gomphillus</taxon>
    </lineage>
</organism>
<keyword evidence="13" id="KW-1185">Reference proteome</keyword>
<dbReference type="Pfam" id="PF13019">
    <property type="entry name" value="Sde2_N_Ubi_yeast"/>
    <property type="match status" value="1"/>
</dbReference>
<keyword evidence="6" id="KW-0508">mRNA splicing</keyword>
<dbReference type="GO" id="GO:0005634">
    <property type="term" value="C:nucleus"/>
    <property type="evidence" value="ECO:0007669"/>
    <property type="project" value="UniProtKB-SubCell"/>
</dbReference>
<name>A0A8H3IR62_9LECA</name>
<evidence type="ECO:0000256" key="7">
    <source>
        <dbReference type="ARBA" id="ARBA00023242"/>
    </source>
</evidence>
<evidence type="ECO:0000259" key="11">
    <source>
        <dbReference type="Pfam" id="PF22782"/>
    </source>
</evidence>
<evidence type="ECO:0000259" key="10">
    <source>
        <dbReference type="Pfam" id="PF13019"/>
    </source>
</evidence>
<dbReference type="EMBL" id="CAJPDQ010000021">
    <property type="protein sequence ID" value="CAF9924365.1"/>
    <property type="molecule type" value="Genomic_DNA"/>
</dbReference>
<reference evidence="12" key="1">
    <citation type="submission" date="2021-03" db="EMBL/GenBank/DDBJ databases">
        <authorList>
            <person name="Tagirdzhanova G."/>
        </authorList>
    </citation>
    <scope>NUCLEOTIDE SEQUENCE</scope>
</reference>
<evidence type="ECO:0000256" key="4">
    <source>
        <dbReference type="ARBA" id="ARBA00022490"/>
    </source>
</evidence>
<dbReference type="InterPro" id="IPR024974">
    <property type="entry name" value="Sde2_N"/>
</dbReference>
<dbReference type="Pfam" id="PF22782">
    <property type="entry name" value="SDE2"/>
    <property type="match status" value="1"/>
</dbReference>
<feature type="domain" description="Sde2 ubiquitin" evidence="10">
    <location>
        <begin position="9"/>
        <end position="93"/>
    </location>
</feature>
<evidence type="ECO:0008006" key="14">
    <source>
        <dbReference type="Google" id="ProtNLM"/>
    </source>
</evidence>
<accession>A0A8H3IR62</accession>
<keyword evidence="5" id="KW-0507">mRNA processing</keyword>
<dbReference type="AlphaFoldDB" id="A0A8H3IR62"/>
<feature type="region of interest" description="Disordered" evidence="9">
    <location>
        <begin position="106"/>
        <end position="131"/>
    </location>
</feature>
<dbReference type="PANTHER" id="PTHR12786:SF1">
    <property type="entry name" value="SPLICING REGULATOR SDE2"/>
    <property type="match status" value="1"/>
</dbReference>
<dbReference type="PANTHER" id="PTHR12786">
    <property type="entry name" value="SPLICING FACTOR SF3A-RELATED"/>
    <property type="match status" value="1"/>
</dbReference>
<dbReference type="GO" id="GO:0006397">
    <property type="term" value="P:mRNA processing"/>
    <property type="evidence" value="ECO:0007669"/>
    <property type="project" value="UniProtKB-KW"/>
</dbReference>
<proteinExistence type="inferred from homology"/>
<dbReference type="OrthoDB" id="547031at2759"/>
<dbReference type="Proteomes" id="UP000664169">
    <property type="component" value="Unassembled WGS sequence"/>
</dbReference>
<evidence type="ECO:0000256" key="9">
    <source>
        <dbReference type="SAM" id="MobiDB-lite"/>
    </source>
</evidence>
<evidence type="ECO:0000256" key="5">
    <source>
        <dbReference type="ARBA" id="ARBA00022664"/>
    </source>
</evidence>
<keyword evidence="7" id="KW-0539">Nucleus</keyword>
<evidence type="ECO:0000256" key="1">
    <source>
        <dbReference type="ARBA" id="ARBA00004123"/>
    </source>
</evidence>
<dbReference type="InterPro" id="IPR051421">
    <property type="entry name" value="RNA_Proc_DNA_Dmg_Regulator"/>
</dbReference>
<dbReference type="GO" id="GO:0008380">
    <property type="term" value="P:RNA splicing"/>
    <property type="evidence" value="ECO:0007669"/>
    <property type="project" value="UniProtKB-KW"/>
</dbReference>
<feature type="domain" description="SDE2-like" evidence="11">
    <location>
        <begin position="94"/>
        <end position="207"/>
    </location>
</feature>
<keyword evidence="8" id="KW-0131">Cell cycle</keyword>
<dbReference type="GO" id="GO:0005737">
    <property type="term" value="C:cytoplasm"/>
    <property type="evidence" value="ECO:0007669"/>
    <property type="project" value="UniProtKB-SubCell"/>
</dbReference>
<keyword evidence="4" id="KW-0963">Cytoplasm</keyword>
<evidence type="ECO:0000256" key="6">
    <source>
        <dbReference type="ARBA" id="ARBA00023187"/>
    </source>
</evidence>
<feature type="region of interest" description="Disordered" evidence="9">
    <location>
        <begin position="210"/>
        <end position="314"/>
    </location>
</feature>
<feature type="compositionally biased region" description="Basic and acidic residues" evidence="9">
    <location>
        <begin position="152"/>
        <end position="179"/>
    </location>
</feature>
<comment type="similarity">
    <text evidence="3">Belongs to the SDE2 family.</text>
</comment>
<feature type="compositionally biased region" description="Acidic residues" evidence="9">
    <location>
        <begin position="217"/>
        <end position="240"/>
    </location>
</feature>